<name>A0AAJ1M7X2_LIMMU</name>
<dbReference type="EMBL" id="JAQOND010000032">
    <property type="protein sequence ID" value="MDC2828477.1"/>
    <property type="molecule type" value="Genomic_DNA"/>
</dbReference>
<comment type="caution">
    <text evidence="2">The sequence shown here is derived from an EMBL/GenBank/DDBJ whole genome shotgun (WGS) entry which is preliminary data.</text>
</comment>
<reference evidence="2" key="1">
    <citation type="submission" date="2023-01" db="EMBL/GenBank/DDBJ databases">
        <title>Genome analysis of 13 Lactobacillus isolated from gut of wild boar.</title>
        <authorList>
            <person name="Papp P."/>
            <person name="Libisch B."/>
            <person name="Nagy T."/>
            <person name="Olasz F."/>
        </authorList>
    </citation>
    <scope>NUCLEOTIDE SEQUENCE</scope>
    <source>
        <strain evidence="2">F108</strain>
    </source>
</reference>
<keyword evidence="1" id="KW-0472">Membrane</keyword>
<gene>
    <name evidence="2" type="ORF">PO158_09310</name>
</gene>
<dbReference type="RefSeq" id="WP_272207428.1">
    <property type="nucleotide sequence ID" value="NZ_JAQONC010000001.1"/>
</dbReference>
<keyword evidence="1" id="KW-1133">Transmembrane helix</keyword>
<organism evidence="2 3">
    <name type="scientific">Limosilactobacillus mucosae</name>
    <name type="common">Lactobacillus mucosae</name>
    <dbReference type="NCBI Taxonomy" id="97478"/>
    <lineage>
        <taxon>Bacteria</taxon>
        <taxon>Bacillati</taxon>
        <taxon>Bacillota</taxon>
        <taxon>Bacilli</taxon>
        <taxon>Lactobacillales</taxon>
        <taxon>Lactobacillaceae</taxon>
        <taxon>Limosilactobacillus</taxon>
    </lineage>
</organism>
<evidence type="ECO:0000313" key="2">
    <source>
        <dbReference type="EMBL" id="MDC2828477.1"/>
    </source>
</evidence>
<protein>
    <submittedName>
        <fullName evidence="2">Uncharacterized protein</fullName>
    </submittedName>
</protein>
<accession>A0AAJ1M7X2</accession>
<sequence length="219" mass="24118">MTRQEKRNRNKQRAKKNQGRLIIVVVLALIWFISLAFLSTLSVAKAQDDVATQESTYRQRQSDLKKLKAKKAKLKSSTGTTDLVAKENDLTNQYSDLVKQMYGGIKSRQDFSNQKANIKKLFGANGYSQLENQVLVGTKSVLASANNNVSVSFYGFDNNSQTIHVVVVTEYSLGTLAGYTGTTYIDANYSLAKDKAISSSITSAVHSPQDTNSNDNSSQ</sequence>
<feature type="transmembrane region" description="Helical" evidence="1">
    <location>
        <begin position="21"/>
        <end position="44"/>
    </location>
</feature>
<evidence type="ECO:0000256" key="1">
    <source>
        <dbReference type="SAM" id="Phobius"/>
    </source>
</evidence>
<dbReference type="Proteomes" id="UP001218021">
    <property type="component" value="Unassembled WGS sequence"/>
</dbReference>
<dbReference type="AlphaFoldDB" id="A0AAJ1M7X2"/>
<keyword evidence="1" id="KW-0812">Transmembrane</keyword>
<proteinExistence type="predicted"/>
<evidence type="ECO:0000313" key="3">
    <source>
        <dbReference type="Proteomes" id="UP001218021"/>
    </source>
</evidence>